<evidence type="ECO:0000313" key="1">
    <source>
        <dbReference type="EMBL" id="ENO15057.1"/>
    </source>
</evidence>
<gene>
    <name evidence="1" type="ORF">J057_06901</name>
</gene>
<dbReference type="Proteomes" id="UP000013165">
    <property type="component" value="Unassembled WGS sequence"/>
</dbReference>
<dbReference type="PATRIC" id="fig|626887.3.peg.1368"/>
<name>N6WVJ0_9GAMM</name>
<organism evidence="1 2">
    <name type="scientific">Marinobacter nanhaiticus D15-8W</name>
    <dbReference type="NCBI Taxonomy" id="626887"/>
    <lineage>
        <taxon>Bacteria</taxon>
        <taxon>Pseudomonadati</taxon>
        <taxon>Pseudomonadota</taxon>
        <taxon>Gammaproteobacteria</taxon>
        <taxon>Pseudomonadales</taxon>
        <taxon>Marinobacteraceae</taxon>
        <taxon>Marinobacter</taxon>
    </lineage>
</organism>
<protein>
    <submittedName>
        <fullName evidence="1">Uncharacterized protein</fullName>
    </submittedName>
</protein>
<reference evidence="1 2" key="1">
    <citation type="journal article" date="2013" name="Genome Announc.">
        <title>Genome Sequence of the Polycyclic Aromatic Hydrocarbon-Degrading Bacterium Strain Marinobacter nanhaiticus D15-8WT.</title>
        <authorList>
            <person name="Cui Z."/>
            <person name="Gao W."/>
            <person name="Li Q."/>
            <person name="Xu G."/>
            <person name="Zheng L."/>
        </authorList>
    </citation>
    <scope>NUCLEOTIDE SEQUENCE [LARGE SCALE GENOMIC DNA]</scope>
    <source>
        <strain evidence="1 2">D15-8W</strain>
    </source>
</reference>
<evidence type="ECO:0000313" key="2">
    <source>
        <dbReference type="Proteomes" id="UP000013165"/>
    </source>
</evidence>
<accession>N6WVJ0</accession>
<dbReference type="HOGENOM" id="CLU_2936204_0_0_6"/>
<dbReference type="AlphaFoldDB" id="N6WVJ0"/>
<proteinExistence type="predicted"/>
<comment type="caution">
    <text evidence="1">The sequence shown here is derived from an EMBL/GenBank/DDBJ whole genome shotgun (WGS) entry which is preliminary data.</text>
</comment>
<dbReference type="EMBL" id="APLQ01000011">
    <property type="protein sequence ID" value="ENO15057.1"/>
    <property type="molecule type" value="Genomic_DNA"/>
</dbReference>
<keyword evidence="2" id="KW-1185">Reference proteome</keyword>
<sequence>MEVIGQELESAKYRYTVVVHLDDADCQGIGLAIHNRRAKADRWAEDIRKWREAHRDEAGH</sequence>